<dbReference type="Proteomes" id="UP000015423">
    <property type="component" value="Chromosome"/>
</dbReference>
<dbReference type="PATRIC" id="fig|1214242.5.peg.4118"/>
<reference evidence="3" key="1">
    <citation type="submission" date="2012-10" db="EMBL/GenBank/DDBJ databases">
        <title>The complete genome sequence of Streptomyces collinus Tu 365.</title>
        <authorList>
            <person name="Ruckert C."/>
            <person name="Szczepanowski R."/>
            <person name="Goesmann A."/>
            <person name="Pross E.K."/>
            <person name="Musiol E.M."/>
            <person name="Blin K."/>
            <person name="Wohlleben W."/>
            <person name="Puhler A."/>
            <person name="Weber T."/>
            <person name="Kalinowski J."/>
        </authorList>
    </citation>
    <scope>NUCLEOTIDE SEQUENCE [LARGE SCALE GENOMIC DNA]</scope>
    <source>
        <strain evidence="3">DSM 40733 / Tue 365</strain>
    </source>
</reference>
<feature type="region of interest" description="Disordered" evidence="1">
    <location>
        <begin position="1"/>
        <end position="24"/>
    </location>
</feature>
<keyword evidence="3" id="KW-1185">Reference proteome</keyword>
<evidence type="ECO:0000313" key="3">
    <source>
        <dbReference type="Proteomes" id="UP000015423"/>
    </source>
</evidence>
<protein>
    <submittedName>
        <fullName evidence="2">Uncharacterized protein</fullName>
    </submittedName>
</protein>
<gene>
    <name evidence="2" type="ORF">B446_20115</name>
</gene>
<name>S5VRH7_STRC3</name>
<dbReference type="AlphaFoldDB" id="S5VRH7"/>
<sequence>MGVHRNARCRGPYGGEGEDAGGTDCSDPAVFEVVRHGRPPLWVCPVHLGPALLLAPGVLWPPVIRLIRHP</sequence>
<accession>S5VRH7</accession>
<proteinExistence type="predicted"/>
<dbReference type="KEGG" id="sci:B446_20115"/>
<dbReference type="EMBL" id="CP006259">
    <property type="protein sequence ID" value="AGS70835.1"/>
    <property type="molecule type" value="Genomic_DNA"/>
</dbReference>
<dbReference type="eggNOG" id="ENOG50307YJ">
    <property type="taxonomic scope" value="Bacteria"/>
</dbReference>
<dbReference type="STRING" id="1214242.B446_20115"/>
<reference evidence="2 3" key="2">
    <citation type="journal article" date="2013" name="J. Biotechnol.">
        <title>Complete genome sequence of the kirromycin producer Streptomyces collinus Tu 365 consisting of a linear chromosome and two linear plasmids.</title>
        <authorList>
            <person name="Ruckert C."/>
            <person name="Szczepanowski R."/>
            <person name="Albersmeier A."/>
            <person name="Goesmann A."/>
            <person name="Iftime D."/>
            <person name="Musiol E.M."/>
            <person name="Blin K."/>
            <person name="Wohlleben W."/>
            <person name="Puhler A."/>
            <person name="Kalinowski J."/>
            <person name="Weber T."/>
        </authorList>
    </citation>
    <scope>NUCLEOTIDE SEQUENCE [LARGE SCALE GENOMIC DNA]</scope>
    <source>
        <strain evidence="3">DSM 40733 / Tue 365</strain>
    </source>
</reference>
<evidence type="ECO:0000256" key="1">
    <source>
        <dbReference type="SAM" id="MobiDB-lite"/>
    </source>
</evidence>
<organism evidence="2 3">
    <name type="scientific">Streptomyces collinus (strain DSM 40733 / Tue 365)</name>
    <dbReference type="NCBI Taxonomy" id="1214242"/>
    <lineage>
        <taxon>Bacteria</taxon>
        <taxon>Bacillati</taxon>
        <taxon>Actinomycetota</taxon>
        <taxon>Actinomycetes</taxon>
        <taxon>Kitasatosporales</taxon>
        <taxon>Streptomycetaceae</taxon>
        <taxon>Streptomyces</taxon>
    </lineage>
</organism>
<dbReference type="RefSeq" id="WP_020941293.1">
    <property type="nucleotide sequence ID" value="NC_021985.1"/>
</dbReference>
<evidence type="ECO:0000313" key="2">
    <source>
        <dbReference type="EMBL" id="AGS70835.1"/>
    </source>
</evidence>
<dbReference type="HOGENOM" id="CLU_2829439_0_0_11"/>